<accession>E9NIC7</accession>
<dbReference type="GeneID" id="14006781"/>
<name>E9NIC7_9CAUD</name>
<dbReference type="RefSeq" id="YP_007003125.1">
    <property type="nucleotide sequence ID" value="NC_019485.1"/>
</dbReference>
<keyword evidence="2" id="KW-1185">Reference proteome</keyword>
<dbReference type="EMBL" id="HQ641380">
    <property type="protein sequence ID" value="ADU79153.1"/>
    <property type="molecule type" value="Genomic_DNA"/>
</dbReference>
<sequence>MNGIVEVIISLSEYSKIEVPRLCHETGCDEDTDKLLNCVNCPLSSTKLIKHNIKLFYGDNNE</sequence>
<evidence type="ECO:0000313" key="2">
    <source>
        <dbReference type="Proteomes" id="UP000007263"/>
    </source>
</evidence>
<organism evidence="1 2">
    <name type="scientific">Enterobacter phage EcP1</name>
    <dbReference type="NCBI Taxonomy" id="942016"/>
    <lineage>
        <taxon>Viruses</taxon>
        <taxon>Duplodnaviria</taxon>
        <taxon>Heunggongvirae</taxon>
        <taxon>Uroviricota</taxon>
        <taxon>Caudoviricetes</taxon>
        <taxon>Schitoviridae</taxon>
        <taxon>Eceepunavirus</taxon>
        <taxon>Eceepunavirus EcP1</taxon>
    </lineage>
</organism>
<dbReference type="KEGG" id="vg:14006781"/>
<protein>
    <submittedName>
        <fullName evidence="1">Uncharacterized protein</fullName>
    </submittedName>
</protein>
<gene>
    <name evidence="1" type="ORF">EcP1_gp02</name>
</gene>
<dbReference type="Proteomes" id="UP000007263">
    <property type="component" value="Segment"/>
</dbReference>
<proteinExistence type="predicted"/>
<reference evidence="1 2" key="1">
    <citation type="submission" date="2010-11" db="EMBL/GenBank/DDBJ databases">
        <title>Complete nucleotide sequence of the bacteriophage EcP1, a new member of the N4-like viruses.</title>
        <authorList>
            <person name="Zhu J."/>
            <person name="Rao X."/>
            <person name="Tan Y."/>
            <person name="Hu Z."/>
            <person name="Xiong K."/>
            <person name="Chen Z."/>
            <person name="Li S."/>
            <person name="Yang J."/>
            <person name="Jin X."/>
            <person name="Chen Y."/>
            <person name="Hu F."/>
        </authorList>
    </citation>
    <scope>NUCLEOTIDE SEQUENCE [LARGE SCALE GENOMIC DNA]</scope>
</reference>
<evidence type="ECO:0000313" key="1">
    <source>
        <dbReference type="EMBL" id="ADU79153.1"/>
    </source>
</evidence>